<gene>
    <name evidence="1" type="ORF">UT176_00605</name>
</gene>
<evidence type="ECO:0000313" key="1">
    <source>
        <dbReference type="EMBL" id="SPR04840.1"/>
    </source>
</evidence>
<organism evidence="1 2">
    <name type="scientific">Orientia tsutsugamushi</name>
    <name type="common">Rickettsia tsutsugamushi</name>
    <dbReference type="NCBI Taxonomy" id="784"/>
    <lineage>
        <taxon>Bacteria</taxon>
        <taxon>Pseudomonadati</taxon>
        <taxon>Pseudomonadota</taxon>
        <taxon>Alphaproteobacteria</taxon>
        <taxon>Rickettsiales</taxon>
        <taxon>Rickettsiaceae</taxon>
        <taxon>Rickettsieae</taxon>
        <taxon>Orientia</taxon>
    </lineage>
</organism>
<dbReference type="AlphaFoldDB" id="A0A2U3QV51"/>
<protein>
    <submittedName>
        <fullName evidence="1">Uncharacterized protein</fullName>
    </submittedName>
</protein>
<dbReference type="EMBL" id="LS398547">
    <property type="protein sequence ID" value="SPR04840.1"/>
    <property type="molecule type" value="Genomic_DNA"/>
</dbReference>
<name>A0A2U3QV51_ORITS</name>
<accession>A0A2U3QV51</accession>
<evidence type="ECO:0000313" key="2">
    <source>
        <dbReference type="Proteomes" id="UP000244960"/>
    </source>
</evidence>
<dbReference type="Proteomes" id="UP000244960">
    <property type="component" value="Chromosome I"/>
</dbReference>
<sequence>MLRIKTYKKATTCLAELNFSVSAKQVRTIIIAEYEAMFKKLTELDNFTAVKEYEQKLQILKKCS</sequence>
<reference evidence="2" key="1">
    <citation type="submission" date="2018-03" db="EMBL/GenBank/DDBJ databases">
        <authorList>
            <person name="Batty M. E."/>
            <person name="Batty M E."/>
        </authorList>
    </citation>
    <scope>NUCLEOTIDE SEQUENCE [LARGE SCALE GENOMIC DNA]</scope>
</reference>
<proteinExistence type="predicted"/>